<dbReference type="RefSeq" id="WP_119884646.1">
    <property type="nucleotide sequence ID" value="NZ_CP067169.1"/>
</dbReference>
<sequence>MFSHLPRPFSGRIRPADRDLVVLGSSSSEALDYAIGRHPSYHPFWAGAWSARGLNRPAMQDYLARILDPFRRDTVVLLNFGLADILFNARYKAVNEGFYNFPGLVREAAAAILATRAALVGRGFATVLPVFLAPVPPLRQAYWQRTGPGRQLPNAVMGRMYRDLHGLIAAECDCLDLFDALSAGEQGAWLLRPEFLRQEVDHHPDYRLMHEALRDMLSGIEGIAPCRDAPLRDLYPYSNTFISALMPEGRTRPSTCRP</sequence>
<gene>
    <name evidence="1" type="ORF">D3P06_00455</name>
</gene>
<accession>A0A419A350</accession>
<dbReference type="Proteomes" id="UP000285530">
    <property type="component" value="Unassembled WGS sequence"/>
</dbReference>
<proteinExistence type="predicted"/>
<dbReference type="AlphaFoldDB" id="A0A419A350"/>
<evidence type="ECO:0000313" key="1">
    <source>
        <dbReference type="EMBL" id="RJL07574.1"/>
    </source>
</evidence>
<evidence type="ECO:0008006" key="3">
    <source>
        <dbReference type="Google" id="ProtNLM"/>
    </source>
</evidence>
<reference evidence="1 2" key="1">
    <citation type="submission" date="2018-09" db="EMBL/GenBank/DDBJ databases">
        <title>Paracoccus onubensis nov. sp. a moderate halophilic bacterium isolated from Gruta de las Maravillas (Aracena, Spain).</title>
        <authorList>
            <person name="Jurado V."/>
            <person name="Gutierrez-Patricio S."/>
            <person name="Gonzalez-Pimentel J.L."/>
            <person name="Laiz L."/>
            <person name="Saiz-Jimenez C."/>
        </authorList>
    </citation>
    <scope>NUCLEOTIDE SEQUENCE [LARGE SCALE GENOMIC DNA]</scope>
    <source>
        <strain evidence="1 2">DSM 19484</strain>
    </source>
</reference>
<dbReference type="EMBL" id="QZEV01000001">
    <property type="protein sequence ID" value="RJL07574.1"/>
    <property type="molecule type" value="Genomic_DNA"/>
</dbReference>
<dbReference type="OrthoDB" id="7843726at2"/>
<protein>
    <recommendedName>
        <fullName evidence="3">SGNH/GDSL hydrolase family protein</fullName>
    </recommendedName>
</protein>
<name>A0A419A350_9RHOB</name>
<keyword evidence="2" id="KW-1185">Reference proteome</keyword>
<organism evidence="1 2">
    <name type="scientific">Paracoccus aestuarii</name>
    <dbReference type="NCBI Taxonomy" id="453842"/>
    <lineage>
        <taxon>Bacteria</taxon>
        <taxon>Pseudomonadati</taxon>
        <taxon>Pseudomonadota</taxon>
        <taxon>Alphaproteobacteria</taxon>
        <taxon>Rhodobacterales</taxon>
        <taxon>Paracoccaceae</taxon>
        <taxon>Paracoccus</taxon>
    </lineage>
</organism>
<evidence type="ECO:0000313" key="2">
    <source>
        <dbReference type="Proteomes" id="UP000285530"/>
    </source>
</evidence>
<comment type="caution">
    <text evidence="1">The sequence shown here is derived from an EMBL/GenBank/DDBJ whole genome shotgun (WGS) entry which is preliminary data.</text>
</comment>